<gene>
    <name evidence="3" type="ORF">VLY81_14225</name>
</gene>
<evidence type="ECO:0000313" key="3">
    <source>
        <dbReference type="EMBL" id="WRP14550.1"/>
    </source>
</evidence>
<dbReference type="InterPro" id="IPR027417">
    <property type="entry name" value="P-loop_NTPase"/>
</dbReference>
<evidence type="ECO:0008006" key="5">
    <source>
        <dbReference type="Google" id="ProtNLM"/>
    </source>
</evidence>
<dbReference type="Gene3D" id="3.40.50.300">
    <property type="entry name" value="P-loop containing nucleotide triphosphate hydrolases"/>
    <property type="match status" value="1"/>
</dbReference>
<dbReference type="RefSeq" id="WP_324668895.1">
    <property type="nucleotide sequence ID" value="NZ_CP141614.1"/>
</dbReference>
<protein>
    <recommendedName>
        <fullName evidence="5">ABC-2 type transport system ATP-binding protein</fullName>
    </recommendedName>
</protein>
<name>A0ABZ1BPN7_9FIRM</name>
<dbReference type="Proteomes" id="UP001333102">
    <property type="component" value="Chromosome"/>
</dbReference>
<keyword evidence="2" id="KW-0813">Transport</keyword>
<evidence type="ECO:0000256" key="1">
    <source>
        <dbReference type="ARBA" id="ARBA00005417"/>
    </source>
</evidence>
<accession>A0ABZ1BPN7</accession>
<evidence type="ECO:0000256" key="2">
    <source>
        <dbReference type="ARBA" id="ARBA00022448"/>
    </source>
</evidence>
<comment type="similarity">
    <text evidence="1">Belongs to the ABC transporter superfamily.</text>
</comment>
<sequence>MENLEVHLRLLRLPRERVDEVLAVVGLRDAANQRVGSYSLGMKPCLRIVIALLGDPELQILAEPANGLDPIGVHEMRGLTRSLHARGITLVISSHLLAEAQQMVTHVGILAGGRLHYQGPWDSADLEAFFMKTVARHAHASAGPEGGDGR</sequence>
<evidence type="ECO:0000313" key="4">
    <source>
        <dbReference type="Proteomes" id="UP001333102"/>
    </source>
</evidence>
<organism evidence="3 4">
    <name type="scientific">Geochorda subterranea</name>
    <dbReference type="NCBI Taxonomy" id="3109564"/>
    <lineage>
        <taxon>Bacteria</taxon>
        <taxon>Bacillati</taxon>
        <taxon>Bacillota</taxon>
        <taxon>Limnochordia</taxon>
        <taxon>Limnochordales</taxon>
        <taxon>Geochordaceae</taxon>
        <taxon>Geochorda</taxon>
    </lineage>
</organism>
<dbReference type="PANTHER" id="PTHR43335:SF4">
    <property type="entry name" value="ABC TRANSPORTER, ATP-BINDING PROTEIN"/>
    <property type="match status" value="1"/>
</dbReference>
<dbReference type="EMBL" id="CP141614">
    <property type="protein sequence ID" value="WRP14550.1"/>
    <property type="molecule type" value="Genomic_DNA"/>
</dbReference>
<dbReference type="SUPFAM" id="SSF52540">
    <property type="entry name" value="P-loop containing nucleoside triphosphate hydrolases"/>
    <property type="match status" value="1"/>
</dbReference>
<dbReference type="PANTHER" id="PTHR43335">
    <property type="entry name" value="ABC TRANSPORTER, ATP-BINDING PROTEIN"/>
    <property type="match status" value="1"/>
</dbReference>
<keyword evidence="4" id="KW-1185">Reference proteome</keyword>
<proteinExistence type="inferred from homology"/>
<reference evidence="4" key="1">
    <citation type="submission" date="2023-12" db="EMBL/GenBank/DDBJ databases">
        <title>Novel isolates from deep terrestrial aquifers shed light on the physiology and ecology of the class Limnochordia.</title>
        <authorList>
            <person name="Karnachuk O.V."/>
            <person name="Lukina A.P."/>
            <person name="Avakyan M.R."/>
            <person name="Kadnikov V."/>
            <person name="Begmatov S."/>
            <person name="Beletsky A.V."/>
            <person name="Mardanov A.V."/>
            <person name="Ravin N.V."/>
        </authorList>
    </citation>
    <scope>NUCLEOTIDE SEQUENCE [LARGE SCALE GENOMIC DNA]</scope>
    <source>
        <strain evidence="4">LN</strain>
    </source>
</reference>